<sequence length="306" mass="34316">MEEHLPPLNALRAFESVARLLSIKAAAEELHVTPAAVSQQIKSLESYLDVQLFERKVRSLELTEAGAQLYPFMEEGFSKLEEGVRQLRRRQQSNELVVSASPTFAAKWLLPRLGSFYKAYPQYRLRVDACECLVNFRSDGVDVALRYGAGCYPNLYCQTLIPEEVIPVCSPSLLSGDNPLKNPDDLRHHMLLRSAWQTGQESAPCWGMWLRAAGLSDIDPDAGHHFSTEFLALQAAIEGQGVALTAKALVSSDIESGNLIYPFGEDFNQMVAFNYYFVCPESHLRLKKVQAFKQWIEGEIKGQRSS</sequence>
<proteinExistence type="inferred from homology"/>
<dbReference type="PRINTS" id="PR00039">
    <property type="entry name" value="HTHLYSR"/>
</dbReference>
<dbReference type="Gene3D" id="1.10.10.10">
    <property type="entry name" value="Winged helix-like DNA-binding domain superfamily/Winged helix DNA-binding domain"/>
    <property type="match status" value="1"/>
</dbReference>
<evidence type="ECO:0000259" key="5">
    <source>
        <dbReference type="PROSITE" id="PS50931"/>
    </source>
</evidence>
<keyword evidence="7" id="KW-1185">Reference proteome</keyword>
<evidence type="ECO:0000256" key="3">
    <source>
        <dbReference type="ARBA" id="ARBA00023125"/>
    </source>
</evidence>
<dbReference type="InterPro" id="IPR058163">
    <property type="entry name" value="LysR-type_TF_proteobact-type"/>
</dbReference>
<dbReference type="PANTHER" id="PTHR30537:SF26">
    <property type="entry name" value="GLYCINE CLEAVAGE SYSTEM TRANSCRIPTIONAL ACTIVATOR"/>
    <property type="match status" value="1"/>
</dbReference>
<dbReference type="RefSeq" id="WP_274141220.1">
    <property type="nucleotide sequence ID" value="NZ_JAJUBB010000004.1"/>
</dbReference>
<dbReference type="CDD" id="cd08432">
    <property type="entry name" value="PBP2_GcdR_TrpI_HvrB_AmpR_like"/>
    <property type="match status" value="1"/>
</dbReference>
<keyword evidence="3" id="KW-0238">DNA-binding</keyword>
<evidence type="ECO:0000313" key="7">
    <source>
        <dbReference type="Proteomes" id="UP001149821"/>
    </source>
</evidence>
<evidence type="ECO:0000313" key="6">
    <source>
        <dbReference type="EMBL" id="MDD1780956.1"/>
    </source>
</evidence>
<evidence type="ECO:0000256" key="2">
    <source>
        <dbReference type="ARBA" id="ARBA00023015"/>
    </source>
</evidence>
<dbReference type="Pfam" id="PF03466">
    <property type="entry name" value="LysR_substrate"/>
    <property type="match status" value="1"/>
</dbReference>
<protein>
    <submittedName>
        <fullName evidence="6">Transcriptional regulator GcvA</fullName>
    </submittedName>
</protein>
<feature type="domain" description="HTH lysR-type" evidence="5">
    <location>
        <begin position="6"/>
        <end position="63"/>
    </location>
</feature>
<keyword evidence="2" id="KW-0805">Transcription regulation</keyword>
<dbReference type="SUPFAM" id="SSF53850">
    <property type="entry name" value="Periplasmic binding protein-like II"/>
    <property type="match status" value="1"/>
</dbReference>
<organism evidence="6 7">
    <name type="scientific">Enterovibrio qingdaonensis</name>
    <dbReference type="NCBI Taxonomy" id="2899818"/>
    <lineage>
        <taxon>Bacteria</taxon>
        <taxon>Pseudomonadati</taxon>
        <taxon>Pseudomonadota</taxon>
        <taxon>Gammaproteobacteria</taxon>
        <taxon>Vibrionales</taxon>
        <taxon>Vibrionaceae</taxon>
        <taxon>Enterovibrio</taxon>
    </lineage>
</organism>
<comment type="caution">
    <text evidence="6">The sequence shown here is derived from an EMBL/GenBank/DDBJ whole genome shotgun (WGS) entry which is preliminary data.</text>
</comment>
<accession>A0ABT5QIY7</accession>
<evidence type="ECO:0000256" key="4">
    <source>
        <dbReference type="ARBA" id="ARBA00023163"/>
    </source>
</evidence>
<gene>
    <name evidence="6" type="primary">gcvA</name>
    <name evidence="6" type="ORF">LRP49_07040</name>
</gene>
<dbReference type="PANTHER" id="PTHR30537">
    <property type="entry name" value="HTH-TYPE TRANSCRIPTIONAL REGULATOR"/>
    <property type="match status" value="1"/>
</dbReference>
<dbReference type="InterPro" id="IPR005119">
    <property type="entry name" value="LysR_subst-bd"/>
</dbReference>
<dbReference type="Pfam" id="PF00126">
    <property type="entry name" value="HTH_1"/>
    <property type="match status" value="1"/>
</dbReference>
<reference evidence="6" key="1">
    <citation type="submission" date="2021-12" db="EMBL/GenBank/DDBJ databases">
        <title>Enterovibrio ZSDZ35 sp. nov. and Enterovibrio ZSDZ42 sp. nov., isolated from coastal seawater in Qingdao.</title>
        <authorList>
            <person name="Zhang P."/>
        </authorList>
    </citation>
    <scope>NUCLEOTIDE SEQUENCE</scope>
    <source>
        <strain evidence="6">ZSDZ35</strain>
    </source>
</reference>
<dbReference type="Gene3D" id="3.40.190.10">
    <property type="entry name" value="Periplasmic binding protein-like II"/>
    <property type="match status" value="2"/>
</dbReference>
<dbReference type="SUPFAM" id="SSF46785">
    <property type="entry name" value="Winged helix' DNA-binding domain"/>
    <property type="match status" value="1"/>
</dbReference>
<dbReference type="Proteomes" id="UP001149821">
    <property type="component" value="Unassembled WGS sequence"/>
</dbReference>
<evidence type="ECO:0000256" key="1">
    <source>
        <dbReference type="ARBA" id="ARBA00009437"/>
    </source>
</evidence>
<dbReference type="InterPro" id="IPR036388">
    <property type="entry name" value="WH-like_DNA-bd_sf"/>
</dbReference>
<dbReference type="PROSITE" id="PS50931">
    <property type="entry name" value="HTH_LYSR"/>
    <property type="match status" value="1"/>
</dbReference>
<dbReference type="EMBL" id="JAJUBB010000004">
    <property type="protein sequence ID" value="MDD1780956.1"/>
    <property type="molecule type" value="Genomic_DNA"/>
</dbReference>
<dbReference type="NCBIfam" id="NF008352">
    <property type="entry name" value="PRK11139.1"/>
    <property type="match status" value="1"/>
</dbReference>
<keyword evidence="4" id="KW-0804">Transcription</keyword>
<name>A0ABT5QIY7_9GAMM</name>
<dbReference type="InterPro" id="IPR000847">
    <property type="entry name" value="LysR_HTH_N"/>
</dbReference>
<comment type="similarity">
    <text evidence="1">Belongs to the LysR transcriptional regulatory family.</text>
</comment>
<dbReference type="InterPro" id="IPR036390">
    <property type="entry name" value="WH_DNA-bd_sf"/>
</dbReference>